<sequence length="221" mass="25367">MGSLCCCPCVEEFDEHVRPSNFINRNCISLRYFFSQLFSGFEGFLQRLEGQRITSSIQEETPLAAEDPGAMSSGNSLSNTYQHVPRPTPYEADSRYSHVQRDGLVLRREKSLNHLHEKMQVLRRNGSSSGTENLGYSKKRNVDSEKEKTLIMKLSYTMNYVPNTSEDEDVCPTCLEEYTSDNPKIVAQCSHHFHLGCIYEWMERSDYCPICGKEMEFCESP</sequence>
<dbReference type="Gene3D" id="3.30.40.10">
    <property type="entry name" value="Zinc/RING finger domain, C3HC4 (zinc finger)"/>
    <property type="match status" value="1"/>
</dbReference>
<evidence type="ECO:0000256" key="3">
    <source>
        <dbReference type="ARBA" id="ARBA00022679"/>
    </source>
</evidence>
<name>A0A0K9PDA4_ZOSMR</name>
<comment type="catalytic activity">
    <reaction evidence="1">
        <text>S-ubiquitinyl-[E2 ubiquitin-conjugating enzyme]-L-cysteine + [acceptor protein]-L-lysine = [E2 ubiquitin-conjugating enzyme]-L-cysteine + N(6)-ubiquitinyl-[acceptor protein]-L-lysine.</text>
        <dbReference type="EC" id="2.3.2.27"/>
    </reaction>
</comment>
<evidence type="ECO:0000256" key="7">
    <source>
        <dbReference type="ARBA" id="ARBA00022833"/>
    </source>
</evidence>
<organism evidence="10 11">
    <name type="scientific">Zostera marina</name>
    <name type="common">Eelgrass</name>
    <dbReference type="NCBI Taxonomy" id="29655"/>
    <lineage>
        <taxon>Eukaryota</taxon>
        <taxon>Viridiplantae</taxon>
        <taxon>Streptophyta</taxon>
        <taxon>Embryophyta</taxon>
        <taxon>Tracheophyta</taxon>
        <taxon>Spermatophyta</taxon>
        <taxon>Magnoliopsida</taxon>
        <taxon>Liliopsida</taxon>
        <taxon>Zosteraceae</taxon>
        <taxon>Zostera</taxon>
    </lineage>
</organism>
<evidence type="ECO:0000256" key="6">
    <source>
        <dbReference type="ARBA" id="ARBA00022786"/>
    </source>
</evidence>
<dbReference type="SMART" id="SM00184">
    <property type="entry name" value="RING"/>
    <property type="match status" value="1"/>
</dbReference>
<dbReference type="Proteomes" id="UP000036987">
    <property type="component" value="Unassembled WGS sequence"/>
</dbReference>
<keyword evidence="3" id="KW-0808">Transferase</keyword>
<dbReference type="PANTHER" id="PTHR46463">
    <property type="entry name" value="ZINC FINGER, RING/FYVE/PHD-TYPE"/>
    <property type="match status" value="1"/>
</dbReference>
<dbReference type="GO" id="GO:0008270">
    <property type="term" value="F:zinc ion binding"/>
    <property type="evidence" value="ECO:0007669"/>
    <property type="project" value="UniProtKB-KW"/>
</dbReference>
<evidence type="ECO:0000256" key="5">
    <source>
        <dbReference type="ARBA" id="ARBA00022771"/>
    </source>
</evidence>
<dbReference type="STRING" id="29655.A0A0K9PDA4"/>
<dbReference type="AlphaFoldDB" id="A0A0K9PDA4"/>
<evidence type="ECO:0000313" key="10">
    <source>
        <dbReference type="EMBL" id="KMZ66964.1"/>
    </source>
</evidence>
<feature type="domain" description="RING-type" evidence="9">
    <location>
        <begin position="171"/>
        <end position="211"/>
    </location>
</feature>
<dbReference type="CDD" id="cd23116">
    <property type="entry name" value="RING-H2_AIRP1-like"/>
    <property type="match status" value="1"/>
</dbReference>
<keyword evidence="5 8" id="KW-0863">Zinc-finger</keyword>
<evidence type="ECO:0000256" key="2">
    <source>
        <dbReference type="ARBA" id="ARBA00012483"/>
    </source>
</evidence>
<dbReference type="GO" id="GO:0061630">
    <property type="term" value="F:ubiquitin protein ligase activity"/>
    <property type="evidence" value="ECO:0007669"/>
    <property type="project" value="UniProtKB-EC"/>
</dbReference>
<proteinExistence type="predicted"/>
<dbReference type="Pfam" id="PF13639">
    <property type="entry name" value="zf-RING_2"/>
    <property type="match status" value="1"/>
</dbReference>
<evidence type="ECO:0000256" key="8">
    <source>
        <dbReference type="PROSITE-ProRule" id="PRU00175"/>
    </source>
</evidence>
<accession>A0A0K9PDA4</accession>
<protein>
    <recommendedName>
        <fullName evidence="2">RING-type E3 ubiquitin transferase</fullName>
        <ecNumber evidence="2">2.3.2.27</ecNumber>
    </recommendedName>
</protein>
<dbReference type="OMA" id="HEEHAYS"/>
<evidence type="ECO:0000313" key="11">
    <source>
        <dbReference type="Proteomes" id="UP000036987"/>
    </source>
</evidence>
<keyword evidence="6" id="KW-0833">Ubl conjugation pathway</keyword>
<dbReference type="InterPro" id="IPR001841">
    <property type="entry name" value="Znf_RING"/>
</dbReference>
<comment type="caution">
    <text evidence="10">The sequence shown here is derived from an EMBL/GenBank/DDBJ whole genome shotgun (WGS) entry which is preliminary data.</text>
</comment>
<keyword evidence="4" id="KW-0479">Metal-binding</keyword>
<dbReference type="InterPro" id="IPR013083">
    <property type="entry name" value="Znf_RING/FYVE/PHD"/>
</dbReference>
<dbReference type="GO" id="GO:0004842">
    <property type="term" value="F:ubiquitin-protein transferase activity"/>
    <property type="evidence" value="ECO:0000318"/>
    <property type="project" value="GO_Central"/>
</dbReference>
<reference evidence="11" key="1">
    <citation type="journal article" date="2016" name="Nature">
        <title>The genome of the seagrass Zostera marina reveals angiosperm adaptation to the sea.</title>
        <authorList>
            <person name="Olsen J.L."/>
            <person name="Rouze P."/>
            <person name="Verhelst B."/>
            <person name="Lin Y.-C."/>
            <person name="Bayer T."/>
            <person name="Collen J."/>
            <person name="Dattolo E."/>
            <person name="De Paoli E."/>
            <person name="Dittami S."/>
            <person name="Maumus F."/>
            <person name="Michel G."/>
            <person name="Kersting A."/>
            <person name="Lauritano C."/>
            <person name="Lohaus R."/>
            <person name="Toepel M."/>
            <person name="Tonon T."/>
            <person name="Vanneste K."/>
            <person name="Amirebrahimi M."/>
            <person name="Brakel J."/>
            <person name="Bostroem C."/>
            <person name="Chovatia M."/>
            <person name="Grimwood J."/>
            <person name="Jenkins J.W."/>
            <person name="Jueterbock A."/>
            <person name="Mraz A."/>
            <person name="Stam W.T."/>
            <person name="Tice H."/>
            <person name="Bornberg-Bauer E."/>
            <person name="Green P.J."/>
            <person name="Pearson G.A."/>
            <person name="Procaccini G."/>
            <person name="Duarte C.M."/>
            <person name="Schmutz J."/>
            <person name="Reusch T.B.H."/>
            <person name="Van de Peer Y."/>
        </authorList>
    </citation>
    <scope>NUCLEOTIDE SEQUENCE [LARGE SCALE GENOMIC DNA]</scope>
    <source>
        <strain evidence="11">cv. Finnish</strain>
    </source>
</reference>
<dbReference type="SUPFAM" id="SSF57850">
    <property type="entry name" value="RING/U-box"/>
    <property type="match status" value="1"/>
</dbReference>
<dbReference type="OrthoDB" id="8062037at2759"/>
<keyword evidence="7" id="KW-0862">Zinc</keyword>
<dbReference type="EMBL" id="LFYR01000932">
    <property type="protein sequence ID" value="KMZ66964.1"/>
    <property type="molecule type" value="Genomic_DNA"/>
</dbReference>
<dbReference type="PANTHER" id="PTHR46463:SF10">
    <property type="entry name" value="OS01G0926200 PROTEIN"/>
    <property type="match status" value="1"/>
</dbReference>
<evidence type="ECO:0000256" key="1">
    <source>
        <dbReference type="ARBA" id="ARBA00000900"/>
    </source>
</evidence>
<evidence type="ECO:0000256" key="4">
    <source>
        <dbReference type="ARBA" id="ARBA00022723"/>
    </source>
</evidence>
<keyword evidence="11" id="KW-1185">Reference proteome</keyword>
<evidence type="ECO:0000259" key="9">
    <source>
        <dbReference type="PROSITE" id="PS50089"/>
    </source>
</evidence>
<dbReference type="EC" id="2.3.2.27" evidence="2"/>
<dbReference type="PROSITE" id="PS50089">
    <property type="entry name" value="ZF_RING_2"/>
    <property type="match status" value="1"/>
</dbReference>
<gene>
    <name evidence="10" type="ORF">ZOSMA_27G00100</name>
</gene>